<evidence type="ECO:0000313" key="1">
    <source>
        <dbReference type="EMBL" id="ETV82645.1"/>
    </source>
</evidence>
<protein>
    <submittedName>
        <fullName evidence="1">Uncharacterized protein</fullName>
    </submittedName>
</protein>
<dbReference type="EMBL" id="KI913122">
    <property type="protein sequence ID" value="ETV82646.1"/>
    <property type="molecule type" value="Genomic_DNA"/>
</dbReference>
<dbReference type="RefSeq" id="XP_009828314.1">
    <property type="nucleotide sequence ID" value="XM_009830012.1"/>
</dbReference>
<dbReference type="RefSeq" id="XP_009828315.1">
    <property type="nucleotide sequence ID" value="XM_009830013.1"/>
</dbReference>
<proteinExistence type="predicted"/>
<reference evidence="1" key="1">
    <citation type="submission" date="2013-12" db="EMBL/GenBank/DDBJ databases">
        <title>The Genome Sequence of Aphanomyces astaci APO3.</title>
        <authorList>
            <consortium name="The Broad Institute Genomics Platform"/>
            <person name="Russ C."/>
            <person name="Tyler B."/>
            <person name="van West P."/>
            <person name="Dieguez-Uribeondo J."/>
            <person name="Young S.K."/>
            <person name="Zeng Q."/>
            <person name="Gargeya S."/>
            <person name="Fitzgerald M."/>
            <person name="Abouelleil A."/>
            <person name="Alvarado L."/>
            <person name="Chapman S.B."/>
            <person name="Gainer-Dewar J."/>
            <person name="Goldberg J."/>
            <person name="Griggs A."/>
            <person name="Gujja S."/>
            <person name="Hansen M."/>
            <person name="Howarth C."/>
            <person name="Imamovic A."/>
            <person name="Ireland A."/>
            <person name="Larimer J."/>
            <person name="McCowan C."/>
            <person name="Murphy C."/>
            <person name="Pearson M."/>
            <person name="Poon T.W."/>
            <person name="Priest M."/>
            <person name="Roberts A."/>
            <person name="Saif S."/>
            <person name="Shea T."/>
            <person name="Sykes S."/>
            <person name="Wortman J."/>
            <person name="Nusbaum C."/>
            <person name="Birren B."/>
        </authorList>
    </citation>
    <scope>NUCLEOTIDE SEQUENCE [LARGE SCALE GENOMIC DNA]</scope>
    <source>
        <strain evidence="1">APO3</strain>
    </source>
</reference>
<dbReference type="VEuPathDB" id="FungiDB:H257_05220"/>
<dbReference type="EMBL" id="KI913122">
    <property type="protein sequence ID" value="ETV82645.1"/>
    <property type="molecule type" value="Genomic_DNA"/>
</dbReference>
<dbReference type="GeneID" id="20807216"/>
<organism evidence="1">
    <name type="scientific">Aphanomyces astaci</name>
    <name type="common">Crayfish plague agent</name>
    <dbReference type="NCBI Taxonomy" id="112090"/>
    <lineage>
        <taxon>Eukaryota</taxon>
        <taxon>Sar</taxon>
        <taxon>Stramenopiles</taxon>
        <taxon>Oomycota</taxon>
        <taxon>Saprolegniomycetes</taxon>
        <taxon>Saprolegniales</taxon>
        <taxon>Verrucalvaceae</taxon>
        <taxon>Aphanomyces</taxon>
    </lineage>
</organism>
<name>W4GSF9_APHAT</name>
<gene>
    <name evidence="1" type="ORF">H257_05220</name>
</gene>
<dbReference type="AlphaFoldDB" id="W4GSF9"/>
<sequence>MLDEDQALLVQVAADVPIVAEKGQVTPAWQVQHRFLALVDEHRIFDAASVKLSGVDEEETDKHVLLDDLVVLLDDANWIKGGSWFEKLPRRP</sequence>
<accession>W4GSF9</accession>